<accession>A0A1F6DAM2</accession>
<dbReference type="PANTHER" id="PTHR30289">
    <property type="entry name" value="UNCHARACTERIZED PROTEIN YBCL-RELATED"/>
    <property type="match status" value="1"/>
</dbReference>
<evidence type="ECO:0000313" key="1">
    <source>
        <dbReference type="EMBL" id="OGG58367.1"/>
    </source>
</evidence>
<dbReference type="NCBIfam" id="TIGR00481">
    <property type="entry name" value="YbhB/YbcL family Raf kinase inhibitor-like protein"/>
    <property type="match status" value="1"/>
</dbReference>
<dbReference type="EMBL" id="MFKX01000004">
    <property type="protein sequence ID" value="OGG58367.1"/>
    <property type="molecule type" value="Genomic_DNA"/>
</dbReference>
<gene>
    <name evidence="1" type="ORF">A2853_00145</name>
</gene>
<dbReference type="InterPro" id="IPR036610">
    <property type="entry name" value="PEBP-like_sf"/>
</dbReference>
<dbReference type="InterPro" id="IPR008914">
    <property type="entry name" value="PEBP"/>
</dbReference>
<dbReference type="Proteomes" id="UP000177958">
    <property type="component" value="Unassembled WGS sequence"/>
</dbReference>
<dbReference type="InterPro" id="IPR005247">
    <property type="entry name" value="YbhB_YbcL/LppC-like"/>
</dbReference>
<reference evidence="1 2" key="1">
    <citation type="journal article" date="2016" name="Nat. Commun.">
        <title>Thousands of microbial genomes shed light on interconnected biogeochemical processes in an aquifer system.</title>
        <authorList>
            <person name="Anantharaman K."/>
            <person name="Brown C.T."/>
            <person name="Hug L.A."/>
            <person name="Sharon I."/>
            <person name="Castelle C.J."/>
            <person name="Probst A.J."/>
            <person name="Thomas B.C."/>
            <person name="Singh A."/>
            <person name="Wilkins M.J."/>
            <person name="Karaoz U."/>
            <person name="Brodie E.L."/>
            <person name="Williams K.H."/>
            <person name="Hubbard S.S."/>
            <person name="Banfield J.F."/>
        </authorList>
    </citation>
    <scope>NUCLEOTIDE SEQUENCE [LARGE SCALE GENOMIC DNA]</scope>
</reference>
<dbReference type="CDD" id="cd00865">
    <property type="entry name" value="PEBP_bact_arch"/>
    <property type="match status" value="1"/>
</dbReference>
<organism evidence="1 2">
    <name type="scientific">Candidatus Kaiserbacteria bacterium RIFCSPHIGHO2_01_FULL_55_17</name>
    <dbReference type="NCBI Taxonomy" id="1798484"/>
    <lineage>
        <taxon>Bacteria</taxon>
        <taxon>Candidatus Kaiseribacteriota</taxon>
    </lineage>
</organism>
<dbReference type="Gene3D" id="3.90.280.10">
    <property type="entry name" value="PEBP-like"/>
    <property type="match status" value="1"/>
</dbReference>
<evidence type="ECO:0000313" key="2">
    <source>
        <dbReference type="Proteomes" id="UP000177958"/>
    </source>
</evidence>
<dbReference type="AlphaFoldDB" id="A0A1F6DAM2"/>
<sequence length="164" mass="17688">MALSLTSPAFTQGTSIPSQFTCDAENISPPLQISGVPEGTVSLALLMDDPDIPQVFKEQRGIDSFDHWTLFNISPPPAGGVTEIAQAGSVGTAGANGAGKSEYTGPCPPREYEPSEHRYFFRLYALDIELPLQASASKTDVLKAMEGHIIEQTELMGKYKRVTQ</sequence>
<evidence type="ECO:0008006" key="3">
    <source>
        <dbReference type="Google" id="ProtNLM"/>
    </source>
</evidence>
<protein>
    <recommendedName>
        <fullName evidence="3">Kinase inhibitor</fullName>
    </recommendedName>
</protein>
<proteinExistence type="predicted"/>
<dbReference type="PANTHER" id="PTHR30289:SF1">
    <property type="entry name" value="PEBP (PHOSPHATIDYLETHANOLAMINE-BINDING PROTEIN) FAMILY PROTEIN"/>
    <property type="match status" value="1"/>
</dbReference>
<dbReference type="Pfam" id="PF01161">
    <property type="entry name" value="PBP"/>
    <property type="match status" value="1"/>
</dbReference>
<name>A0A1F6DAM2_9BACT</name>
<dbReference type="SUPFAM" id="SSF49777">
    <property type="entry name" value="PEBP-like"/>
    <property type="match status" value="1"/>
</dbReference>
<comment type="caution">
    <text evidence="1">The sequence shown here is derived from an EMBL/GenBank/DDBJ whole genome shotgun (WGS) entry which is preliminary data.</text>
</comment>